<evidence type="ECO:0000256" key="5">
    <source>
        <dbReference type="HAMAP-Rule" id="MF_03043"/>
    </source>
</evidence>
<feature type="binding site" evidence="5">
    <location>
        <position position="333"/>
    </location>
    <ligand>
        <name>Zn(2+)</name>
        <dbReference type="ChEBI" id="CHEBI:29105"/>
    </ligand>
</feature>
<dbReference type="AlphaFoldDB" id="A0A319DF90"/>
<dbReference type="HAMAP" id="MF_03043">
    <property type="entry name" value="QTRT2"/>
    <property type="match status" value="1"/>
</dbReference>
<dbReference type="NCBIfam" id="TIGR00449">
    <property type="entry name" value="tgt_general"/>
    <property type="match status" value="1"/>
</dbReference>
<dbReference type="PANTHER" id="PTHR46064">
    <property type="entry name" value="QUEUINE TRNA-RIBOSYLTRANSFERASE ACCESSORY SUBUNIT 2"/>
    <property type="match status" value="1"/>
</dbReference>
<evidence type="ECO:0000256" key="4">
    <source>
        <dbReference type="ARBA" id="ARBA00022833"/>
    </source>
</evidence>
<dbReference type="Proteomes" id="UP000247810">
    <property type="component" value="Unassembled WGS sequence"/>
</dbReference>
<dbReference type="EMBL" id="KZ825842">
    <property type="protein sequence ID" value="PYH96140.1"/>
    <property type="molecule type" value="Genomic_DNA"/>
</dbReference>
<evidence type="ECO:0000256" key="1">
    <source>
        <dbReference type="ARBA" id="ARBA00022490"/>
    </source>
</evidence>
<dbReference type="InterPro" id="IPR028592">
    <property type="entry name" value="QTRTD1"/>
</dbReference>
<keyword evidence="3 5" id="KW-0479">Metal-binding</keyword>
<dbReference type="GO" id="GO:0005737">
    <property type="term" value="C:cytoplasm"/>
    <property type="evidence" value="ECO:0007669"/>
    <property type="project" value="UniProtKB-SubCell"/>
</dbReference>
<dbReference type="GO" id="GO:0006400">
    <property type="term" value="P:tRNA modification"/>
    <property type="evidence" value="ECO:0007669"/>
    <property type="project" value="InterPro"/>
</dbReference>
<evidence type="ECO:0000256" key="2">
    <source>
        <dbReference type="ARBA" id="ARBA00022694"/>
    </source>
</evidence>
<dbReference type="Gene3D" id="3.20.20.105">
    <property type="entry name" value="Queuine tRNA-ribosyltransferase-like"/>
    <property type="match status" value="1"/>
</dbReference>
<comment type="cofactor">
    <cofactor evidence="5">
        <name>Zn(2+)</name>
        <dbReference type="ChEBI" id="CHEBI:29105"/>
    </cofactor>
    <text evidence="5">Binds 1 zinc ion per subunit.</text>
</comment>
<accession>A0A319DF90</accession>
<dbReference type="SUPFAM" id="SSF51713">
    <property type="entry name" value="tRNA-guanine transglycosylase"/>
    <property type="match status" value="1"/>
</dbReference>
<feature type="binding site" evidence="5">
    <location>
        <position position="364"/>
    </location>
    <ligand>
        <name>Zn(2+)</name>
        <dbReference type="ChEBI" id="CHEBI:29105"/>
    </ligand>
</feature>
<feature type="domain" description="tRNA-guanine(15) transglycosylase-like" evidence="7">
    <location>
        <begin position="25"/>
        <end position="396"/>
    </location>
</feature>
<feature type="binding site" evidence="5">
    <location>
        <position position="335"/>
    </location>
    <ligand>
        <name>Zn(2+)</name>
        <dbReference type="ChEBI" id="CHEBI:29105"/>
    </ligand>
</feature>
<reference evidence="8 9" key="1">
    <citation type="submission" date="2018-02" db="EMBL/GenBank/DDBJ databases">
        <title>The genomes of Aspergillus section Nigri reveals drivers in fungal speciation.</title>
        <authorList>
            <consortium name="DOE Joint Genome Institute"/>
            <person name="Vesth T.C."/>
            <person name="Nybo J."/>
            <person name="Theobald S."/>
            <person name="Brandl J."/>
            <person name="Frisvad J.C."/>
            <person name="Nielsen K.F."/>
            <person name="Lyhne E.K."/>
            <person name="Kogle M.E."/>
            <person name="Kuo A."/>
            <person name="Riley R."/>
            <person name="Clum A."/>
            <person name="Nolan M."/>
            <person name="Lipzen A."/>
            <person name="Salamov A."/>
            <person name="Henrissat B."/>
            <person name="Wiebenga A."/>
            <person name="De vries R.P."/>
            <person name="Grigoriev I.V."/>
            <person name="Mortensen U.H."/>
            <person name="Andersen M.R."/>
            <person name="Baker S.E."/>
        </authorList>
    </citation>
    <scope>NUCLEOTIDE SEQUENCE [LARGE SCALE GENOMIC DNA]</scope>
    <source>
        <strain evidence="8 9">CBS 707.79</strain>
    </source>
</reference>
<dbReference type="VEuPathDB" id="FungiDB:BO71DRAFT_349810"/>
<organism evidence="8 9">
    <name type="scientific">Aspergillus ellipticus CBS 707.79</name>
    <dbReference type="NCBI Taxonomy" id="1448320"/>
    <lineage>
        <taxon>Eukaryota</taxon>
        <taxon>Fungi</taxon>
        <taxon>Dikarya</taxon>
        <taxon>Ascomycota</taxon>
        <taxon>Pezizomycotina</taxon>
        <taxon>Eurotiomycetes</taxon>
        <taxon>Eurotiomycetidae</taxon>
        <taxon>Eurotiales</taxon>
        <taxon>Aspergillaceae</taxon>
        <taxon>Aspergillus</taxon>
        <taxon>Aspergillus subgen. Circumdati</taxon>
    </lineage>
</organism>
<comment type="similarity">
    <text evidence="5">Belongs to the queuine tRNA-ribosyltransferase family. QTRT2 subfamily.</text>
</comment>
<dbReference type="OrthoDB" id="27601at2759"/>
<dbReference type="GO" id="GO:0008479">
    <property type="term" value="F:tRNA-guanosine(34) queuine transglycosylase activity"/>
    <property type="evidence" value="ECO:0007669"/>
    <property type="project" value="UniProtKB-UniRule"/>
</dbReference>
<name>A0A319DF90_9EURO</name>
<evidence type="ECO:0000313" key="9">
    <source>
        <dbReference type="Proteomes" id="UP000247810"/>
    </source>
</evidence>
<gene>
    <name evidence="8" type="ORF">BO71DRAFT_349810</name>
</gene>
<keyword evidence="2 5" id="KW-0819">tRNA processing</keyword>
<sequence>MGSEFPPQSLNEMLSFKVTPSILTPRLGNLAIAGRKAISTPHYIPSSSRGIVPHISHDVMRDHTAIGSLFVGLEDFVERQNLKEQLPPAYTIPTTQGESALRKFISLPDDLLLVMGARREPPIQCPPSNTPNSVAIYTAVGFRQLEAPQYIDAVRSLNPDIVVGLADLVLGHTPGVKRRGKMVDRTHAFTTHATEQLYGTAENRSKTAYFAPVLPLDNAQQSIYMDDLEDELRPYVSGLALYESASLSAISEPLGDLPRLLFSGPKTPHDVLRDVSLGADLLTIPFIAVCSDAGIALDFTFSANTTTTNRQPMAYDLWSSSYITDTSTLSESCQCYTCRNHHRAYIHHLLSAKEMLAWTLLQIHNHHTMDTFFSQIRESIARNTFEANVQAFQRAYVSELPEPTGQGPRLRGYQLPASGANQPRRFPRVYGRLDDAVERFTESQSSVATPDTGADGLEEHGFARKEKS</sequence>
<dbReference type="GO" id="GO:0046872">
    <property type="term" value="F:metal ion binding"/>
    <property type="evidence" value="ECO:0007669"/>
    <property type="project" value="UniProtKB-KW"/>
</dbReference>
<evidence type="ECO:0000259" key="7">
    <source>
        <dbReference type="Pfam" id="PF01702"/>
    </source>
</evidence>
<dbReference type="InterPro" id="IPR050852">
    <property type="entry name" value="Queuine_tRNA-ribosyltrfase"/>
</dbReference>
<dbReference type="STRING" id="1448320.A0A319DF90"/>
<feature type="binding site" evidence="5">
    <location>
        <position position="338"/>
    </location>
    <ligand>
        <name>Zn(2+)</name>
        <dbReference type="ChEBI" id="CHEBI:29105"/>
    </ligand>
</feature>
<evidence type="ECO:0000313" key="8">
    <source>
        <dbReference type="EMBL" id="PYH96140.1"/>
    </source>
</evidence>
<dbReference type="InterPro" id="IPR002616">
    <property type="entry name" value="tRNA_ribo_trans-like"/>
</dbReference>
<dbReference type="InterPro" id="IPR036511">
    <property type="entry name" value="TGT-like_sf"/>
</dbReference>
<proteinExistence type="inferred from homology"/>
<dbReference type="FunFam" id="3.20.20.105:FF:000007">
    <property type="entry name" value="Queuine tRNA-ribosyltransferase accessory subunit 2"/>
    <property type="match status" value="1"/>
</dbReference>
<keyword evidence="9" id="KW-1185">Reference proteome</keyword>
<dbReference type="PANTHER" id="PTHR46064:SF1">
    <property type="entry name" value="QUEUINE TRNA-RIBOSYLTRANSFERASE ACCESSORY SUBUNIT 2"/>
    <property type="match status" value="1"/>
</dbReference>
<keyword evidence="1 5" id="KW-0963">Cytoplasm</keyword>
<protein>
    <recommendedName>
        <fullName evidence="5">Queuine tRNA-ribosyltransferase accessory subunit 2</fullName>
    </recommendedName>
    <alternativeName>
        <fullName evidence="5">Queuine tRNA-ribosyltransferase domain-containing protein 1</fullName>
    </alternativeName>
</protein>
<evidence type="ECO:0000256" key="3">
    <source>
        <dbReference type="ARBA" id="ARBA00022723"/>
    </source>
</evidence>
<feature type="compositionally biased region" description="Basic and acidic residues" evidence="6">
    <location>
        <begin position="457"/>
        <end position="468"/>
    </location>
</feature>
<comment type="function">
    <text evidence="5">Non-catalytic subunit of the queuine tRNA-ribosyltransferase (TGT) that catalyzes the base-exchange of a guanine (G) residue with queuine (Q) at position 34 (anticodon wobble position) in tRNAs with GU(N) anticodons (tRNA-Asp, -Asn, -His and -Tyr), resulting in the hypermodified nucleoside queuosine (7-(((4,5-cis-dihydroxy-2-cyclopenten-1-yl)amino)methyl)-7-deazaguanosine).</text>
</comment>
<comment type="subunit">
    <text evidence="5">Heterodimer of a catalytic subunit and an accessory subunit.</text>
</comment>
<dbReference type="Pfam" id="PF01702">
    <property type="entry name" value="TGT"/>
    <property type="match status" value="1"/>
</dbReference>
<comment type="subcellular location">
    <subcellularLocation>
        <location evidence="5">Cytoplasm</location>
    </subcellularLocation>
</comment>
<keyword evidence="4 5" id="KW-0862">Zinc</keyword>
<evidence type="ECO:0000256" key="6">
    <source>
        <dbReference type="SAM" id="MobiDB-lite"/>
    </source>
</evidence>
<feature type="region of interest" description="Disordered" evidence="6">
    <location>
        <begin position="440"/>
        <end position="468"/>
    </location>
</feature>